<evidence type="ECO:0000256" key="3">
    <source>
        <dbReference type="ARBA" id="ARBA00006086"/>
    </source>
</evidence>
<dbReference type="Pfam" id="PF23936">
    <property type="entry name" value="HB_ELP1"/>
    <property type="match status" value="1"/>
</dbReference>
<dbReference type="SUPFAM" id="SSF69322">
    <property type="entry name" value="Tricorn protease domain 2"/>
    <property type="match status" value="1"/>
</dbReference>
<reference evidence="13 14" key="1">
    <citation type="journal article" date="2019" name="Nat. Plants">
        <title>Stout camphor tree genome fills gaps in understanding of flowering plant genome evolution.</title>
        <authorList>
            <person name="Chaw S.M."/>
            <person name="Liu Y.C."/>
            <person name="Wu Y.W."/>
            <person name="Wang H.Y."/>
            <person name="Lin C.I."/>
            <person name="Wu C.S."/>
            <person name="Ke H.M."/>
            <person name="Chang L.Y."/>
            <person name="Hsu C.Y."/>
            <person name="Yang H.T."/>
            <person name="Sudianto E."/>
            <person name="Hsu M.H."/>
            <person name="Wu K.P."/>
            <person name="Wang L.N."/>
            <person name="Leebens-Mack J.H."/>
            <person name="Tsai I.J."/>
        </authorList>
    </citation>
    <scope>NUCLEOTIDE SEQUENCE [LARGE SCALE GENOMIC DNA]</scope>
    <source>
        <strain evidence="14">cv. Chaw 1501</strain>
        <tissue evidence="13">Young leaves</tissue>
    </source>
</reference>
<dbReference type="Pfam" id="PF23878">
    <property type="entry name" value="TPR_ELP1"/>
    <property type="match status" value="1"/>
</dbReference>
<evidence type="ECO:0000256" key="5">
    <source>
        <dbReference type="ARBA" id="ARBA00022694"/>
    </source>
</evidence>
<keyword evidence="14" id="KW-1185">Reference proteome</keyword>
<gene>
    <name evidence="13" type="ORF">CKAN_02479000</name>
</gene>
<evidence type="ECO:0000259" key="10">
    <source>
        <dbReference type="Pfam" id="PF23878"/>
    </source>
</evidence>
<sequence length="1453" mass="162360">MKNLKLLSDLTFNLKLQSEDEHLLLSAIDIERNRVFFASSANSLYTLPLLPSQEEKLWSRSSKVEGVPLDLEPGDSIKALDYLMEKEAVIIGTTNGYLLLHIVDDNTTEVVGKVEGGVKNIAPSPDGAVLAVTTGLGQILVMTHDWEVLYETMLDPPELDSHFTDGGPSSVILLINWWNPPWIGNGIKFSLFEESGKREYLQLSYYAFYQTMVSGEMIGSPDSIFESHISWRGDGKYFATLSGINTSPPLQKLRIWERESGTLHAASESKAFMGSSLDWMPSGAKIAAAYDRKDEDRPPSVVFFEKNGLERSTLSIDEPIKATVDTLKWNCVSDLLAAAVRCEGYDAIKLWSFSNNHWYLKQEMRYVKEDIVKFTWDPTKPLQLICWTLGGKINTYNFTWNTAIMDNSTAFVIDNANILVSPLTLSLMPPPMSLFNLKFPCAVQEVAFFSKSSKNHLAVCLSDGSLCVVELPMMDTWEQLEGNEFIIEASHSDKKFGTLRHLIWLDLHILLGVSHCEFSENESSYHQEKNLYHGYSLQEIELVCSENAIPGLVTSSGWNAKVLNLSPVEGLVVGIVPNPVQKQSAFVQFDGGSIVEYSSKLSNIKSPPELHLRKLDYDIGFSSSCPWMNAVPVFDNDTLKPLFFGLDESGRLQVSRKVLCNNCCSFSFYSNTTGIAQQAITHLILTTKQDLLFIVDIDDILHGNPEVKFDNRIRGGIKNKQEENSDSINIWERGAQLIGVIHGDEAAVILQTTRGNLECIYPRKLVLVAIISALVQKRFKDAMLMVRRHRIDFNVIVDHCGWQNFLQSSTEFVTKVNNLTHITEFICSIKNENVMETLYKNVISLHSFTDTLQVRDSEGLDMKSKIPCVLLAIKTALEEQLPESPARELCILTALARSEPPALEALKRVKAIREMELSGTDNSHRKSCPSAEESLKHLLWLSDPKAVYDAALGLYDLNLAAIVALNSQKDPKEFLPFLQSLQQMPPLVMQYTIDLRLQRYENALKHIFAAGEAYYEDCMNLMKNNPQLFPLGVQLFTDGVKRSQVLEAWGDHLFGEKCYEDAATAYLCCSSLQKALEAYRACGHWKGVLSVAGLLKLGKGEVLQLANELCEELQTLGMPAEAARIALDYCGDVAGAIGYFVTAREWEEALRIGFMHRREDLISEIKNSAMDCASMLMSEIEEGLEKVGKYLARYLAVRQRRLVLAAKLQLEDRSIDDVDDDSASESSSVISGMSAYTGRTDKGSGASIRSSTASKSRGIRRQKHKGGKIRAGSPGEEMALVEHLKGMALTAGAERELKSLLHALVMLGKEETARKLQRVADTFQMSQRAAVVLAEDTISNSNIDEKRHCLEHYVQKVKGEFPFSEALSWQFKVLLRPQQEMHIFRDGNGLDYRMTLPLKGGFGRWVCQVQCRNSVSSWFRNSVSSSLHTSFDGSLICSCSLTDGGDKNFICST</sequence>
<accession>A0A3S3N3W2</accession>
<dbReference type="GO" id="GO:0033588">
    <property type="term" value="C:elongator holoenzyme complex"/>
    <property type="evidence" value="ECO:0007669"/>
    <property type="project" value="InterPro"/>
</dbReference>
<dbReference type="GO" id="GO:0002926">
    <property type="term" value="P:tRNA wobble base 5-methoxycarbonylmethyl-2-thiouridinylation"/>
    <property type="evidence" value="ECO:0007669"/>
    <property type="project" value="TreeGrafter"/>
</dbReference>
<evidence type="ECO:0000256" key="2">
    <source>
        <dbReference type="ARBA" id="ARBA00005043"/>
    </source>
</evidence>
<evidence type="ECO:0000259" key="12">
    <source>
        <dbReference type="Pfam" id="PF23936"/>
    </source>
</evidence>
<dbReference type="EMBL" id="QPKB01000011">
    <property type="protein sequence ID" value="RWR95444.1"/>
    <property type="molecule type" value="Genomic_DNA"/>
</dbReference>
<feature type="domain" description="ELP1 TPR" evidence="10">
    <location>
        <begin position="990"/>
        <end position="1151"/>
    </location>
</feature>
<comment type="pathway">
    <text evidence="2">tRNA modification; 5-methoxycarbonylmethyl-2-thiouridine-tRNA biosynthesis.</text>
</comment>
<evidence type="ECO:0000256" key="7">
    <source>
        <dbReference type="SAM" id="MobiDB-lite"/>
    </source>
</evidence>
<evidence type="ECO:0000259" key="9">
    <source>
        <dbReference type="Pfam" id="PF23797"/>
    </source>
</evidence>
<dbReference type="InterPro" id="IPR015943">
    <property type="entry name" value="WD40/YVTN_repeat-like_dom_sf"/>
</dbReference>
<feature type="compositionally biased region" description="Basic residues" evidence="7">
    <location>
        <begin position="1257"/>
        <end position="1268"/>
    </location>
</feature>
<organism evidence="13 14">
    <name type="scientific">Cinnamomum micranthum f. kanehirae</name>
    <dbReference type="NCBI Taxonomy" id="337451"/>
    <lineage>
        <taxon>Eukaryota</taxon>
        <taxon>Viridiplantae</taxon>
        <taxon>Streptophyta</taxon>
        <taxon>Embryophyta</taxon>
        <taxon>Tracheophyta</taxon>
        <taxon>Spermatophyta</taxon>
        <taxon>Magnoliopsida</taxon>
        <taxon>Magnoliidae</taxon>
        <taxon>Laurales</taxon>
        <taxon>Lauraceae</taxon>
        <taxon>Cinnamomum</taxon>
    </lineage>
</organism>
<dbReference type="InterPro" id="IPR056167">
    <property type="entry name" value="A-sol_ELP1"/>
</dbReference>
<name>A0A3S3N3W2_9MAGN</name>
<dbReference type="OrthoDB" id="40048at2759"/>
<comment type="similarity">
    <text evidence="3">Belongs to the ELP1/IKA1 family.</text>
</comment>
<dbReference type="PIRSF" id="PIRSF017233">
    <property type="entry name" value="IKAP"/>
    <property type="match status" value="1"/>
</dbReference>
<comment type="subcellular location">
    <subcellularLocation>
        <location evidence="1">Cytoplasm</location>
    </subcellularLocation>
</comment>
<evidence type="ECO:0000256" key="6">
    <source>
        <dbReference type="ARBA" id="ARBA00029535"/>
    </source>
</evidence>
<dbReference type="Gene3D" id="1.25.40.470">
    <property type="match status" value="1"/>
</dbReference>
<dbReference type="Pfam" id="PF23797">
    <property type="entry name" value="Beta-prop_ELP1_2nd"/>
    <property type="match status" value="1"/>
</dbReference>
<dbReference type="InterPro" id="IPR056165">
    <property type="entry name" value="Beta-prop_ELP1_2nd"/>
</dbReference>
<evidence type="ECO:0000259" key="8">
    <source>
        <dbReference type="Pfam" id="PF04762"/>
    </source>
</evidence>
<dbReference type="UniPathway" id="UPA00988"/>
<dbReference type="Gene3D" id="2.130.10.10">
    <property type="entry name" value="YVTN repeat-like/Quinoprotein amine dehydrogenase"/>
    <property type="match status" value="1"/>
</dbReference>
<evidence type="ECO:0000313" key="13">
    <source>
        <dbReference type="EMBL" id="RWR95444.1"/>
    </source>
</evidence>
<feature type="domain" description="ELP1 three-helical bundle" evidence="12">
    <location>
        <begin position="1163"/>
        <end position="1321"/>
    </location>
</feature>
<comment type="caution">
    <text evidence="13">The sequence shown here is derived from an EMBL/GenBank/DDBJ whole genome shotgun (WGS) entry which is preliminary data.</text>
</comment>
<dbReference type="Pfam" id="PF04762">
    <property type="entry name" value="Beta-prop_ELP1_1st"/>
    <property type="match status" value="1"/>
</dbReference>
<dbReference type="InterPro" id="IPR056166">
    <property type="entry name" value="TPR_ELP1"/>
</dbReference>
<dbReference type="STRING" id="337451.A0A3S3N3W2"/>
<dbReference type="InterPro" id="IPR056169">
    <property type="entry name" value="HB_ELP1"/>
</dbReference>
<feature type="region of interest" description="Disordered" evidence="7">
    <location>
        <begin position="1216"/>
        <end position="1272"/>
    </location>
</feature>
<dbReference type="Proteomes" id="UP000283530">
    <property type="component" value="Unassembled WGS sequence"/>
</dbReference>
<evidence type="ECO:0000259" key="11">
    <source>
        <dbReference type="Pfam" id="PF23925"/>
    </source>
</evidence>
<feature type="domain" description="ELP1 alpha-solenoid" evidence="11">
    <location>
        <begin position="763"/>
        <end position="981"/>
    </location>
</feature>
<proteinExistence type="inferred from homology"/>
<evidence type="ECO:0000256" key="1">
    <source>
        <dbReference type="ARBA" id="ARBA00004496"/>
    </source>
</evidence>
<evidence type="ECO:0000313" key="14">
    <source>
        <dbReference type="Proteomes" id="UP000283530"/>
    </source>
</evidence>
<keyword evidence="5" id="KW-0819">tRNA processing</keyword>
<dbReference type="GO" id="GO:0000049">
    <property type="term" value="F:tRNA binding"/>
    <property type="evidence" value="ECO:0007669"/>
    <property type="project" value="TreeGrafter"/>
</dbReference>
<feature type="domain" description="ELP1 N-terminal second beta-propeller" evidence="9">
    <location>
        <begin position="412"/>
        <end position="738"/>
    </location>
</feature>
<dbReference type="Pfam" id="PF23925">
    <property type="entry name" value="A-sol_ELP1"/>
    <property type="match status" value="1"/>
</dbReference>
<dbReference type="InterPro" id="IPR056164">
    <property type="entry name" value="Beta-prop_ELP1_1st"/>
</dbReference>
<protein>
    <recommendedName>
        <fullName evidence="6">Elongator complex protein 1</fullName>
    </recommendedName>
</protein>
<dbReference type="PANTHER" id="PTHR12747:SF0">
    <property type="entry name" value="ELONGATOR COMPLEX PROTEIN 1"/>
    <property type="match status" value="1"/>
</dbReference>
<keyword evidence="4" id="KW-0963">Cytoplasm</keyword>
<dbReference type="InterPro" id="IPR006849">
    <property type="entry name" value="Elp1"/>
</dbReference>
<dbReference type="PANTHER" id="PTHR12747">
    <property type="entry name" value="ELONGATOR COMPLEX PROTEIN 1"/>
    <property type="match status" value="1"/>
</dbReference>
<feature type="domain" description="ELP1 first N-terminal beta-propeller" evidence="8">
    <location>
        <begin position="1"/>
        <end position="379"/>
    </location>
</feature>
<evidence type="ECO:0000256" key="4">
    <source>
        <dbReference type="ARBA" id="ARBA00022490"/>
    </source>
</evidence>
<dbReference type="GO" id="GO:0005829">
    <property type="term" value="C:cytosol"/>
    <property type="evidence" value="ECO:0007669"/>
    <property type="project" value="TreeGrafter"/>
</dbReference>